<evidence type="ECO:0000313" key="3">
    <source>
        <dbReference type="Proteomes" id="UP000186868"/>
    </source>
</evidence>
<sequence>MKDSNFFQPINSPKAAPEIISQEILLADLIGTEEAELIFEGLVDRSMGMERAWERFTYERHSSTNVTGGDLDDDWYQAEVVGEEAVGGQTPTPDQSVTEQLLQSMGIAPVDGEPIRTRDKLERRDRRRWELEPESSEDYWERFE</sequence>
<evidence type="ECO:0000256" key="1">
    <source>
        <dbReference type="SAM" id="MobiDB-lite"/>
    </source>
</evidence>
<dbReference type="AlphaFoldDB" id="A0A1U7HPZ3"/>
<evidence type="ECO:0000313" key="2">
    <source>
        <dbReference type="EMBL" id="OKH25618.1"/>
    </source>
</evidence>
<feature type="region of interest" description="Disordered" evidence="1">
    <location>
        <begin position="124"/>
        <end position="144"/>
    </location>
</feature>
<comment type="caution">
    <text evidence="2">The sequence shown here is derived from an EMBL/GenBank/DDBJ whole genome shotgun (WGS) entry which is preliminary data.</text>
</comment>
<name>A0A1U7HPZ3_9CYAN</name>
<dbReference type="Pfam" id="PF19861">
    <property type="entry name" value="DUF6335"/>
    <property type="match status" value="1"/>
</dbReference>
<dbReference type="EMBL" id="MRCB01000003">
    <property type="protein sequence ID" value="OKH25618.1"/>
    <property type="molecule type" value="Genomic_DNA"/>
</dbReference>
<proteinExistence type="predicted"/>
<organism evidence="2 3">
    <name type="scientific">Hydrococcus rivularis NIES-593</name>
    <dbReference type="NCBI Taxonomy" id="1921803"/>
    <lineage>
        <taxon>Bacteria</taxon>
        <taxon>Bacillati</taxon>
        <taxon>Cyanobacteriota</taxon>
        <taxon>Cyanophyceae</taxon>
        <taxon>Pleurocapsales</taxon>
        <taxon>Hydrococcaceae</taxon>
        <taxon>Hydrococcus</taxon>
    </lineage>
</organism>
<dbReference type="Proteomes" id="UP000186868">
    <property type="component" value="Unassembled WGS sequence"/>
</dbReference>
<dbReference type="OrthoDB" id="574580at2"/>
<reference evidence="2 3" key="1">
    <citation type="submission" date="2016-11" db="EMBL/GenBank/DDBJ databases">
        <title>Draft Genome Sequences of Nine Cyanobacterial Strains from Diverse Habitats.</title>
        <authorList>
            <person name="Zhu T."/>
            <person name="Hou S."/>
            <person name="Lu X."/>
            <person name="Hess W.R."/>
        </authorList>
    </citation>
    <scope>NUCLEOTIDE SEQUENCE [LARGE SCALE GENOMIC DNA]</scope>
    <source>
        <strain evidence="2 3">NIES-593</strain>
    </source>
</reference>
<accession>A0A1U7HPZ3</accession>
<protein>
    <submittedName>
        <fullName evidence="2">Uncharacterized protein</fullName>
    </submittedName>
</protein>
<dbReference type="InterPro" id="IPR046298">
    <property type="entry name" value="DUF6335"/>
</dbReference>
<gene>
    <name evidence="2" type="ORF">NIES593_04610</name>
</gene>
<dbReference type="RefSeq" id="WP_073598460.1">
    <property type="nucleotide sequence ID" value="NZ_MRCB01000003.1"/>
</dbReference>
<keyword evidence="3" id="KW-1185">Reference proteome</keyword>